<evidence type="ECO:0008006" key="4">
    <source>
        <dbReference type="Google" id="ProtNLM"/>
    </source>
</evidence>
<dbReference type="KEGG" id="qlo:115960375"/>
<dbReference type="OMA" id="GCLMTDF"/>
<evidence type="ECO:0000313" key="3">
    <source>
        <dbReference type="Proteomes" id="UP000594261"/>
    </source>
</evidence>
<gene>
    <name evidence="2" type="primary">LOC115960375</name>
</gene>
<dbReference type="PANTHER" id="PTHR36000:SF3">
    <property type="entry name" value="EMBRYO DEFECTIVE 1273"/>
    <property type="match status" value="1"/>
</dbReference>
<dbReference type="InParanoid" id="A0A7N2RAL1"/>
<dbReference type="OrthoDB" id="742048at2759"/>
<protein>
    <recommendedName>
        <fullName evidence="4">Embryo defective 1273</fullName>
    </recommendedName>
</protein>
<accession>A0A7N2RAL1</accession>
<feature type="region of interest" description="Disordered" evidence="1">
    <location>
        <begin position="215"/>
        <end position="234"/>
    </location>
</feature>
<reference evidence="2 3" key="1">
    <citation type="journal article" date="2016" name="G3 (Bethesda)">
        <title>First Draft Assembly and Annotation of the Genome of a California Endemic Oak Quercus lobata Nee (Fagaceae).</title>
        <authorList>
            <person name="Sork V.L."/>
            <person name="Fitz-Gibbon S.T."/>
            <person name="Puiu D."/>
            <person name="Crepeau M."/>
            <person name="Gugger P.F."/>
            <person name="Sherman R."/>
            <person name="Stevens K."/>
            <person name="Langley C.H."/>
            <person name="Pellegrini M."/>
            <person name="Salzberg S.L."/>
        </authorList>
    </citation>
    <scope>NUCLEOTIDE SEQUENCE [LARGE SCALE GENOMIC DNA]</scope>
    <source>
        <strain evidence="2 3">cv. SW786</strain>
    </source>
</reference>
<organism evidence="2 3">
    <name type="scientific">Quercus lobata</name>
    <name type="common">Valley oak</name>
    <dbReference type="NCBI Taxonomy" id="97700"/>
    <lineage>
        <taxon>Eukaryota</taxon>
        <taxon>Viridiplantae</taxon>
        <taxon>Streptophyta</taxon>
        <taxon>Embryophyta</taxon>
        <taxon>Tracheophyta</taxon>
        <taxon>Spermatophyta</taxon>
        <taxon>Magnoliopsida</taxon>
        <taxon>eudicotyledons</taxon>
        <taxon>Gunneridae</taxon>
        <taxon>Pentapetalae</taxon>
        <taxon>rosids</taxon>
        <taxon>fabids</taxon>
        <taxon>Fagales</taxon>
        <taxon>Fagaceae</taxon>
        <taxon>Quercus</taxon>
    </lineage>
</organism>
<evidence type="ECO:0000313" key="2">
    <source>
        <dbReference type="EnsemblPlants" id="QL09p016211:mrna"/>
    </source>
</evidence>
<dbReference type="AlphaFoldDB" id="A0A7N2RAL1"/>
<dbReference type="PANTHER" id="PTHR36000">
    <property type="entry name" value="DEFECTIVE 1273 PROTEIN, PUTATIVE-RELATED"/>
    <property type="match status" value="1"/>
</dbReference>
<dbReference type="Proteomes" id="UP000594261">
    <property type="component" value="Chromosome 9"/>
</dbReference>
<proteinExistence type="predicted"/>
<feature type="compositionally biased region" description="Basic and acidic residues" evidence="1">
    <location>
        <begin position="215"/>
        <end position="225"/>
    </location>
</feature>
<name>A0A7N2RAL1_QUELO</name>
<reference evidence="2" key="2">
    <citation type="submission" date="2021-01" db="UniProtKB">
        <authorList>
            <consortium name="EnsemblPlants"/>
        </authorList>
    </citation>
    <scope>IDENTIFICATION</scope>
</reference>
<dbReference type="Gramene" id="QL09p016211:mrna">
    <property type="protein sequence ID" value="QL09p016211:mrna"/>
    <property type="gene ID" value="QL09p016211"/>
</dbReference>
<dbReference type="EnsemblPlants" id="QL09p016211:mrna">
    <property type="protein sequence ID" value="QL09p016211:mrna"/>
    <property type="gene ID" value="QL09p016211"/>
</dbReference>
<evidence type="ECO:0000256" key="1">
    <source>
        <dbReference type="SAM" id="MobiDB-lite"/>
    </source>
</evidence>
<dbReference type="RefSeq" id="XP_030935106.1">
    <property type="nucleotide sequence ID" value="XM_031079246.1"/>
</dbReference>
<keyword evidence="3" id="KW-1185">Reference proteome</keyword>
<dbReference type="GeneID" id="115960375"/>
<sequence length="234" mass="26819">MKTMVAMALPASTVLPPTPTSKFRIKHFHGQLQRHSRSCVHHQTFPTCSMKVSMKEFSDPNKFKTQINIAMKKLWEVIPDSVQEIPWKKAEGILLERLIFLGQKGLKWTLITLFIFSSLSDVIFSLSRNQELIIPFGLFVGCLMTDFIKEASQELFRHLEDKGLKWQLLGIACFFVLIKFLSTNFALQARVFLLHLANGGLMQLLWLWREERDKSNGEVYSKDQDASLAKDGGD</sequence>
<dbReference type="EMBL" id="LRBV02000009">
    <property type="status" value="NOT_ANNOTATED_CDS"/>
    <property type="molecule type" value="Genomic_DNA"/>
</dbReference>